<keyword evidence="6" id="KW-0547">Nucleotide-binding</keyword>
<evidence type="ECO:0000256" key="5">
    <source>
        <dbReference type="ARBA" id="ARBA00022723"/>
    </source>
</evidence>
<protein>
    <recommendedName>
        <fullName evidence="9">Selenoprotein O</fullName>
    </recommendedName>
</protein>
<dbReference type="PANTHER" id="PTHR32057">
    <property type="entry name" value="PROTEIN ADENYLYLTRANSFERASE SELO, MITOCHONDRIAL"/>
    <property type="match status" value="1"/>
</dbReference>
<dbReference type="AlphaFoldDB" id="W6MP37"/>
<dbReference type="STRING" id="1382522.W6MP37"/>
<dbReference type="GO" id="GO:0005739">
    <property type="term" value="C:mitochondrion"/>
    <property type="evidence" value="ECO:0007669"/>
    <property type="project" value="EnsemblFungi"/>
</dbReference>
<dbReference type="RefSeq" id="XP_022460429.1">
    <property type="nucleotide sequence ID" value="XM_022601155.1"/>
</dbReference>
<evidence type="ECO:0000313" key="11">
    <source>
        <dbReference type="EMBL" id="CDK28439.1"/>
    </source>
</evidence>
<dbReference type="EMBL" id="HG793129">
    <property type="protein sequence ID" value="CDK28439.1"/>
    <property type="molecule type" value="Genomic_DNA"/>
</dbReference>
<dbReference type="Proteomes" id="UP000019384">
    <property type="component" value="Unassembled WGS sequence"/>
</dbReference>
<dbReference type="GO" id="GO:0005524">
    <property type="term" value="F:ATP binding"/>
    <property type="evidence" value="ECO:0007669"/>
    <property type="project" value="UniProtKB-KW"/>
</dbReference>
<proteinExistence type="inferred from homology"/>
<dbReference type="GeneID" id="34521817"/>
<dbReference type="GO" id="GO:0070733">
    <property type="term" value="F:AMPylase activity"/>
    <property type="evidence" value="ECO:0007669"/>
    <property type="project" value="EnsemblFungi"/>
</dbReference>
<sequence length="631" mass="71764">MQASQRPLVSLSKINSRATQRLAQIHCHTGTKIPMSTSSEPKKSLASLPKTQSFTEKLPADPRVPDVATARDPSLPFDLTHKARRLLSGFYTYVTPEVRKNYKFLLASERALIDLGLDPEVEPLDKDFQRLVTSQDAALEQYPHPYSQCYAGYQFGQFAGQLGDGRVVSLFEVKNEDTGKRYELQLKGSGKTPFSRFADGKAVLRSSIREFIISESLHGIGIPTTRALALSYLPGTYAQRYGAEQCAIVCRMAESWIRIGNFDLLRMRGDRKEAILLADYVLDEVLKGQFKYESSFADSTEVPDGLTKYDKMYLEIVARNAHTVAYWHAYGFLNGVLNTDNTSILGLSIDFGPFAFMDNFNLDYTPNHEDTQLRYSFKNTPNAIWWNLTRLGEDLAELIGAGPELLKDPAFGNEFKKEWEVPVISRAEKVIGFAGSVYEDVFLHEYENLMAKRLGVEKPSHDFHSEVVSPMLDMLSTIKVDYNNFFVDLQKLDFSAPDFDYDSAVSKLTPLDFVSEEIAGLTEETLNRELKSWLPIYRTKLEELNISYRQRHELAASYNPLFLPRNWILDDVIEFTQDSDAEDLRYLRKLLKMSSYPYDATKWGSEDKDLESKWLKPPKGEKSMLQCSCSS</sequence>
<dbReference type="Pfam" id="PF02696">
    <property type="entry name" value="SelO"/>
    <property type="match status" value="1"/>
</dbReference>
<keyword evidence="12" id="KW-1185">Reference proteome</keyword>
<keyword evidence="7" id="KW-0067">ATP-binding</keyword>
<keyword evidence="3" id="KW-0808">Transferase</keyword>
<evidence type="ECO:0000256" key="4">
    <source>
        <dbReference type="ARBA" id="ARBA00022695"/>
    </source>
</evidence>
<evidence type="ECO:0000256" key="6">
    <source>
        <dbReference type="ARBA" id="ARBA00022741"/>
    </source>
</evidence>
<dbReference type="GO" id="GO:0046872">
    <property type="term" value="F:metal ion binding"/>
    <property type="evidence" value="ECO:0007669"/>
    <property type="project" value="UniProtKB-KW"/>
</dbReference>
<evidence type="ECO:0000256" key="3">
    <source>
        <dbReference type="ARBA" id="ARBA00022679"/>
    </source>
</evidence>
<comment type="cofactor">
    <cofactor evidence="1">
        <name>Mg(2+)</name>
        <dbReference type="ChEBI" id="CHEBI:18420"/>
    </cofactor>
</comment>
<evidence type="ECO:0000256" key="7">
    <source>
        <dbReference type="ARBA" id="ARBA00022840"/>
    </source>
</evidence>
<dbReference type="PANTHER" id="PTHR32057:SF14">
    <property type="entry name" value="PROTEIN ADENYLYLTRANSFERASE SELO, MITOCHONDRIAL"/>
    <property type="match status" value="1"/>
</dbReference>
<keyword evidence="5" id="KW-0479">Metal-binding</keyword>
<reference evidence="11" key="1">
    <citation type="submission" date="2013-12" db="EMBL/GenBank/DDBJ databases">
        <authorList>
            <person name="Genoscope - CEA"/>
        </authorList>
    </citation>
    <scope>NUCLEOTIDE SEQUENCE</scope>
    <source>
        <strain evidence="11">CBS 1993</strain>
    </source>
</reference>
<comment type="similarity">
    <text evidence="2">Belongs to the SELO family.</text>
</comment>
<keyword evidence="8" id="KW-0460">Magnesium</keyword>
<accession>W6MP37</accession>
<reference evidence="11" key="2">
    <citation type="submission" date="2014-02" db="EMBL/GenBank/DDBJ databases">
        <title>Complete DNA sequence of /Kuraishia capsulata/ illustrates novel genomic features among budding yeasts (/Saccharomycotina/).</title>
        <authorList>
            <person name="Morales L."/>
            <person name="Noel B."/>
            <person name="Porcel B."/>
            <person name="Marcet-Houben M."/>
            <person name="Hullo M-F."/>
            <person name="Sacerdot C."/>
            <person name="Tekaia F."/>
            <person name="Leh-Louis V."/>
            <person name="Despons L."/>
            <person name="Khanna V."/>
            <person name="Aury J-M."/>
            <person name="Barbe V."/>
            <person name="Couloux A."/>
            <person name="Labadie K."/>
            <person name="Pelletier E."/>
            <person name="Souciet J-L."/>
            <person name="Boekhout T."/>
            <person name="Gabaldon T."/>
            <person name="Wincker P."/>
            <person name="Dujon B."/>
        </authorList>
    </citation>
    <scope>NUCLEOTIDE SEQUENCE</scope>
    <source>
        <strain evidence="11">CBS 1993</strain>
    </source>
</reference>
<dbReference type="InterPro" id="IPR003846">
    <property type="entry name" value="SelO"/>
</dbReference>
<organism evidence="11 12">
    <name type="scientific">Kuraishia capsulata CBS 1993</name>
    <dbReference type="NCBI Taxonomy" id="1382522"/>
    <lineage>
        <taxon>Eukaryota</taxon>
        <taxon>Fungi</taxon>
        <taxon>Dikarya</taxon>
        <taxon>Ascomycota</taxon>
        <taxon>Saccharomycotina</taxon>
        <taxon>Pichiomycetes</taxon>
        <taxon>Pichiales</taxon>
        <taxon>Pichiaceae</taxon>
        <taxon>Kuraishia</taxon>
    </lineage>
</organism>
<dbReference type="GO" id="GO:0045454">
    <property type="term" value="P:cell redox homeostasis"/>
    <property type="evidence" value="ECO:0007669"/>
    <property type="project" value="EnsemblFungi"/>
</dbReference>
<evidence type="ECO:0000313" key="12">
    <source>
        <dbReference type="Proteomes" id="UP000019384"/>
    </source>
</evidence>
<feature type="region of interest" description="Disordered" evidence="10">
    <location>
        <begin position="31"/>
        <end position="69"/>
    </location>
</feature>
<dbReference type="HAMAP" id="MF_00692">
    <property type="entry name" value="SelO"/>
    <property type="match status" value="1"/>
</dbReference>
<dbReference type="HOGENOM" id="CLU_010245_2_1_1"/>
<evidence type="ECO:0000256" key="9">
    <source>
        <dbReference type="ARBA" id="ARBA00031547"/>
    </source>
</evidence>
<evidence type="ECO:0000256" key="1">
    <source>
        <dbReference type="ARBA" id="ARBA00001946"/>
    </source>
</evidence>
<evidence type="ECO:0000256" key="2">
    <source>
        <dbReference type="ARBA" id="ARBA00009747"/>
    </source>
</evidence>
<evidence type="ECO:0000256" key="10">
    <source>
        <dbReference type="SAM" id="MobiDB-lite"/>
    </source>
</evidence>
<name>W6MP37_9ASCO</name>
<keyword evidence="4" id="KW-0548">Nucleotidyltransferase</keyword>
<gene>
    <name evidence="11" type="ORF">KUCA_T00004421001</name>
</gene>
<dbReference type="OrthoDB" id="10254721at2759"/>
<evidence type="ECO:0000256" key="8">
    <source>
        <dbReference type="ARBA" id="ARBA00022842"/>
    </source>
</evidence>